<name>A0ABS0B8H3_9GAMM</name>
<evidence type="ECO:0000256" key="2">
    <source>
        <dbReference type="ARBA" id="ARBA00022485"/>
    </source>
</evidence>
<dbReference type="EMBL" id="JADLZT010000007">
    <property type="protein sequence ID" value="MBF6025208.1"/>
    <property type="molecule type" value="Genomic_DNA"/>
</dbReference>
<dbReference type="InterPro" id="IPR017896">
    <property type="entry name" value="4Fe4S_Fe-S-bd"/>
</dbReference>
<feature type="transmembrane region" description="Helical" evidence="7">
    <location>
        <begin position="384"/>
        <end position="403"/>
    </location>
</feature>
<feature type="transmembrane region" description="Helical" evidence="7">
    <location>
        <begin position="196"/>
        <end position="213"/>
    </location>
</feature>
<comment type="caution">
    <text evidence="9">The sequence shown here is derived from an EMBL/GenBank/DDBJ whole genome shotgun (WGS) entry which is preliminary data.</text>
</comment>
<evidence type="ECO:0000256" key="5">
    <source>
        <dbReference type="ARBA" id="ARBA00023004"/>
    </source>
</evidence>
<evidence type="ECO:0000256" key="7">
    <source>
        <dbReference type="SAM" id="Phobius"/>
    </source>
</evidence>
<dbReference type="Pfam" id="PF12801">
    <property type="entry name" value="Fer4_5"/>
    <property type="match status" value="1"/>
</dbReference>
<evidence type="ECO:0000256" key="1">
    <source>
        <dbReference type="ARBA" id="ARBA00022448"/>
    </source>
</evidence>
<keyword evidence="5" id="KW-0408">Iron</keyword>
<reference evidence="9 10" key="1">
    <citation type="submission" date="2020-11" db="EMBL/GenBank/DDBJ databases">
        <title>Draft Genome Sequence and Secondary Metabolite Biosynthetic Potential of the Lysobacter niastensis Type strain DSM 18481.</title>
        <authorList>
            <person name="Turrini P."/>
            <person name="Artuso I."/>
            <person name="Tescari M."/>
            <person name="Lugli G.A."/>
            <person name="Frangipani E."/>
            <person name="Ventura M."/>
            <person name="Visca P."/>
        </authorList>
    </citation>
    <scope>NUCLEOTIDE SEQUENCE [LARGE SCALE GENOMIC DNA]</scope>
    <source>
        <strain evidence="9 10">DSM 18481</strain>
    </source>
</reference>
<keyword evidence="3" id="KW-0479">Metal-binding</keyword>
<keyword evidence="2" id="KW-0004">4Fe-4S</keyword>
<dbReference type="Proteomes" id="UP001429984">
    <property type="component" value="Unassembled WGS sequence"/>
</dbReference>
<keyword evidence="7" id="KW-1133">Transmembrane helix</keyword>
<evidence type="ECO:0000313" key="9">
    <source>
        <dbReference type="EMBL" id="MBF6025208.1"/>
    </source>
</evidence>
<dbReference type="Pfam" id="PF13746">
    <property type="entry name" value="Fer4_18"/>
    <property type="match status" value="2"/>
</dbReference>
<evidence type="ECO:0000256" key="6">
    <source>
        <dbReference type="ARBA" id="ARBA00023014"/>
    </source>
</evidence>
<keyword evidence="4" id="KW-0249">Electron transport</keyword>
<dbReference type="PANTHER" id="PTHR30176:SF3">
    <property type="entry name" value="FERREDOXIN-TYPE PROTEIN NAPH"/>
    <property type="match status" value="1"/>
</dbReference>
<organism evidence="9 10">
    <name type="scientific">Lysobacter niastensis</name>
    <dbReference type="NCBI Taxonomy" id="380629"/>
    <lineage>
        <taxon>Bacteria</taxon>
        <taxon>Pseudomonadati</taxon>
        <taxon>Pseudomonadota</taxon>
        <taxon>Gammaproteobacteria</taxon>
        <taxon>Lysobacterales</taxon>
        <taxon>Lysobacteraceae</taxon>
        <taxon>Lysobacter</taxon>
    </lineage>
</organism>
<keyword evidence="1" id="KW-0813">Transport</keyword>
<evidence type="ECO:0000313" key="10">
    <source>
        <dbReference type="Proteomes" id="UP001429984"/>
    </source>
</evidence>
<dbReference type="PROSITE" id="PS51379">
    <property type="entry name" value="4FE4S_FER_2"/>
    <property type="match status" value="1"/>
</dbReference>
<keyword evidence="7" id="KW-0472">Membrane</keyword>
<dbReference type="SUPFAM" id="SSF54862">
    <property type="entry name" value="4Fe-4S ferredoxins"/>
    <property type="match status" value="1"/>
</dbReference>
<evidence type="ECO:0000259" key="8">
    <source>
        <dbReference type="PROSITE" id="PS51379"/>
    </source>
</evidence>
<feature type="transmembrane region" description="Helical" evidence="7">
    <location>
        <begin position="81"/>
        <end position="102"/>
    </location>
</feature>
<feature type="domain" description="4Fe-4S ferredoxin-type" evidence="8">
    <location>
        <begin position="306"/>
        <end position="335"/>
    </location>
</feature>
<keyword evidence="10" id="KW-1185">Reference proteome</keyword>
<dbReference type="PANTHER" id="PTHR30176">
    <property type="entry name" value="FERREDOXIN-TYPE PROTEIN NAPH"/>
    <property type="match status" value="1"/>
</dbReference>
<dbReference type="InterPro" id="IPR032879">
    <property type="entry name" value="FixG_C"/>
</dbReference>
<protein>
    <submittedName>
        <fullName evidence="9">4Fe-4S binding protein</fullName>
    </submittedName>
</protein>
<dbReference type="Gene3D" id="2.60.40.10">
    <property type="entry name" value="Immunoglobulins"/>
    <property type="match status" value="1"/>
</dbReference>
<dbReference type="InterPro" id="IPR051684">
    <property type="entry name" value="Electron_Trans/Redox"/>
</dbReference>
<dbReference type="RefSeq" id="WP_194931805.1">
    <property type="nucleotide sequence ID" value="NZ_JADLZT010000007.1"/>
</dbReference>
<dbReference type="PROSITE" id="PS00198">
    <property type="entry name" value="4FE4S_FER_1"/>
    <property type="match status" value="1"/>
</dbReference>
<feature type="transmembrane region" description="Helical" evidence="7">
    <location>
        <begin position="155"/>
        <end position="176"/>
    </location>
</feature>
<proteinExistence type="predicted"/>
<keyword evidence="7" id="KW-0812">Transmembrane</keyword>
<evidence type="ECO:0000256" key="3">
    <source>
        <dbReference type="ARBA" id="ARBA00022723"/>
    </source>
</evidence>
<dbReference type="Pfam" id="PF11614">
    <property type="entry name" value="FixG_C"/>
    <property type="match status" value="1"/>
</dbReference>
<gene>
    <name evidence="9" type="ORF">IU514_14335</name>
</gene>
<dbReference type="InterPro" id="IPR017900">
    <property type="entry name" value="4Fe4S_Fe_S_CS"/>
</dbReference>
<feature type="transmembrane region" description="Helical" evidence="7">
    <location>
        <begin position="37"/>
        <end position="54"/>
    </location>
</feature>
<evidence type="ECO:0000256" key="4">
    <source>
        <dbReference type="ARBA" id="ARBA00022982"/>
    </source>
</evidence>
<keyword evidence="6" id="KW-0411">Iron-sulfur</keyword>
<accession>A0ABS0B8H3</accession>
<sequence>MKKIPLDLLDDGGALYVSERKVYPRDVQGGFQTWRKIAVVVLLGMFYVFPWLRWDGRQAVLFDLPARKFYVFGLNFWPQDFVFLAMLLIIAGLALFFFTALAGRLWCGYACPQTVWTEVFLWMEQWTEGDRNARMKLDAGPWNGNKLRRKGAKHVLWLVFALWTGFTFVGFFTPITDLAARAPLVGSAPGWSGWETFWVLFYALATWGNAGFLREQVCKYMCPYARFQSAMFDRNTLIIAYDPMRGEPRGPRKRGMPSVLERARGLIDAALANDFVARFANAPNAHVQAHGTTAVLDAGRDAAPLPKFAPEELGDCIDCTMCVQVCPTGIDIRNGLQYECIACGACIDACDQVMEKMGYPHGLIRYSTQNAIDGKPTRVLRPRMFVYGLLLLALCVGWAWGVGHRSPLIAEVLRDRNALYREAAGGRIENSYTMKLVNKDVKPQRFRLRVDAPAGIVLAGGEQVVAAQAEQVLNLPLTLSSPAGVRGKQDIVFHVERVDGGARADVESTFFGPM</sequence>
<dbReference type="InterPro" id="IPR013783">
    <property type="entry name" value="Ig-like_fold"/>
</dbReference>